<keyword evidence="4" id="KW-1134">Transmembrane beta strand</keyword>
<keyword evidence="6" id="KW-0812">Transmembrane</keyword>
<dbReference type="InterPro" id="IPR049712">
    <property type="entry name" value="Poly_export"/>
</dbReference>
<dbReference type="PANTHER" id="PTHR33619">
    <property type="entry name" value="POLYSACCHARIDE EXPORT PROTEIN GFCE-RELATED"/>
    <property type="match status" value="1"/>
</dbReference>
<keyword evidence="12" id="KW-0564">Palmitate</keyword>
<dbReference type="GO" id="GO:0015288">
    <property type="term" value="F:porin activity"/>
    <property type="evidence" value="ECO:0007669"/>
    <property type="project" value="UniProtKB-KW"/>
</dbReference>
<dbReference type="PANTHER" id="PTHR33619:SF3">
    <property type="entry name" value="POLYSACCHARIDE EXPORT PROTEIN GFCE-RELATED"/>
    <property type="match status" value="1"/>
</dbReference>
<keyword evidence="11" id="KW-0472">Membrane</keyword>
<evidence type="ECO:0000256" key="3">
    <source>
        <dbReference type="ARBA" id="ARBA00022448"/>
    </source>
</evidence>
<dbReference type="InterPro" id="IPR003715">
    <property type="entry name" value="Poly_export_N"/>
</dbReference>
<evidence type="ECO:0000256" key="7">
    <source>
        <dbReference type="ARBA" id="ARBA00022729"/>
    </source>
</evidence>
<evidence type="ECO:0000313" key="19">
    <source>
        <dbReference type="Proteomes" id="UP000319557"/>
    </source>
</evidence>
<comment type="subcellular location">
    <subcellularLocation>
        <location evidence="1">Cell outer membrane</location>
        <topology evidence="1">Multi-pass membrane protein</topology>
    </subcellularLocation>
</comment>
<evidence type="ECO:0000256" key="12">
    <source>
        <dbReference type="ARBA" id="ARBA00023139"/>
    </source>
</evidence>
<evidence type="ECO:0000256" key="4">
    <source>
        <dbReference type="ARBA" id="ARBA00022452"/>
    </source>
</evidence>
<dbReference type="Gene3D" id="3.10.560.10">
    <property type="entry name" value="Outer membrane lipoprotein wza domain like"/>
    <property type="match status" value="2"/>
</dbReference>
<dbReference type="Proteomes" id="UP000319557">
    <property type="component" value="Chromosome"/>
</dbReference>
<protein>
    <submittedName>
        <fullName evidence="18">Polysaccharide biosynthesis/export protein</fullName>
    </submittedName>
</protein>
<evidence type="ECO:0000256" key="11">
    <source>
        <dbReference type="ARBA" id="ARBA00023136"/>
    </source>
</evidence>
<evidence type="ECO:0000256" key="1">
    <source>
        <dbReference type="ARBA" id="ARBA00004571"/>
    </source>
</evidence>
<proteinExistence type="inferred from homology"/>
<gene>
    <name evidence="18" type="ORF">EC9_07620</name>
</gene>
<keyword evidence="8" id="KW-0625">Polysaccharide transport</keyword>
<evidence type="ECO:0000259" key="17">
    <source>
        <dbReference type="Pfam" id="PF22461"/>
    </source>
</evidence>
<dbReference type="OrthoDB" id="240931at2"/>
<dbReference type="EMBL" id="CP036261">
    <property type="protein sequence ID" value="QDS86595.1"/>
    <property type="molecule type" value="Genomic_DNA"/>
</dbReference>
<dbReference type="GO" id="GO:0046930">
    <property type="term" value="C:pore complex"/>
    <property type="evidence" value="ECO:0007669"/>
    <property type="project" value="UniProtKB-KW"/>
</dbReference>
<dbReference type="Pfam" id="PF02563">
    <property type="entry name" value="Poly_export"/>
    <property type="match status" value="1"/>
</dbReference>
<feature type="domain" description="SLBB" evidence="17">
    <location>
        <begin position="250"/>
        <end position="329"/>
    </location>
</feature>
<dbReference type="InterPro" id="IPR054765">
    <property type="entry name" value="SLBB_dom"/>
</dbReference>
<dbReference type="GO" id="GO:0006811">
    <property type="term" value="P:monoatomic ion transport"/>
    <property type="evidence" value="ECO:0007669"/>
    <property type="project" value="UniProtKB-KW"/>
</dbReference>
<evidence type="ECO:0000256" key="2">
    <source>
        <dbReference type="ARBA" id="ARBA00009450"/>
    </source>
</evidence>
<keyword evidence="9" id="KW-0406">Ion transport</keyword>
<feature type="domain" description="Polysaccharide export protein N-terminal" evidence="15">
    <location>
        <begin position="56"/>
        <end position="134"/>
    </location>
</feature>
<accession>A0A517LVE7</accession>
<keyword evidence="10" id="KW-0626">Porin</keyword>
<feature type="domain" description="Soluble ligand binding" evidence="16">
    <location>
        <begin position="142"/>
        <end position="178"/>
    </location>
</feature>
<reference evidence="18 19" key="1">
    <citation type="submission" date="2019-02" db="EMBL/GenBank/DDBJ databases">
        <title>Deep-cultivation of Planctomycetes and their phenomic and genomic characterization uncovers novel biology.</title>
        <authorList>
            <person name="Wiegand S."/>
            <person name="Jogler M."/>
            <person name="Boedeker C."/>
            <person name="Pinto D."/>
            <person name="Vollmers J."/>
            <person name="Rivas-Marin E."/>
            <person name="Kohn T."/>
            <person name="Peeters S.H."/>
            <person name="Heuer A."/>
            <person name="Rast P."/>
            <person name="Oberbeckmann S."/>
            <person name="Bunk B."/>
            <person name="Jeske O."/>
            <person name="Meyerdierks A."/>
            <person name="Storesund J.E."/>
            <person name="Kallscheuer N."/>
            <person name="Luecker S."/>
            <person name="Lage O.M."/>
            <person name="Pohl T."/>
            <person name="Merkel B.J."/>
            <person name="Hornburger P."/>
            <person name="Mueller R.-W."/>
            <person name="Bruemmer F."/>
            <person name="Labrenz M."/>
            <person name="Spormann A.M."/>
            <person name="Op den Camp H."/>
            <person name="Overmann J."/>
            <person name="Amann R."/>
            <person name="Jetten M.S.M."/>
            <person name="Mascher T."/>
            <person name="Medema M.H."/>
            <person name="Devos D.P."/>
            <person name="Kaster A.-K."/>
            <person name="Ovreas L."/>
            <person name="Rohde M."/>
            <person name="Galperin M.Y."/>
            <person name="Jogler C."/>
        </authorList>
    </citation>
    <scope>NUCLEOTIDE SEQUENCE [LARGE SCALE GENOMIC DNA]</scope>
    <source>
        <strain evidence="18 19">EC9</strain>
    </source>
</reference>
<name>A0A517LVE7_9BACT</name>
<dbReference type="Pfam" id="PF22461">
    <property type="entry name" value="SLBB_2"/>
    <property type="match status" value="1"/>
</dbReference>
<dbReference type="InterPro" id="IPR019554">
    <property type="entry name" value="Soluble_ligand-bd"/>
</dbReference>
<organism evidence="18 19">
    <name type="scientific">Rosistilla ulvae</name>
    <dbReference type="NCBI Taxonomy" id="1930277"/>
    <lineage>
        <taxon>Bacteria</taxon>
        <taxon>Pseudomonadati</taxon>
        <taxon>Planctomycetota</taxon>
        <taxon>Planctomycetia</taxon>
        <taxon>Pirellulales</taxon>
        <taxon>Pirellulaceae</taxon>
        <taxon>Rosistilla</taxon>
    </lineage>
</organism>
<comment type="similarity">
    <text evidence="2">Belongs to the BexD/CtrA/VexA family.</text>
</comment>
<dbReference type="PROSITE" id="PS51257">
    <property type="entry name" value="PROKAR_LIPOPROTEIN"/>
    <property type="match status" value="1"/>
</dbReference>
<dbReference type="AlphaFoldDB" id="A0A517LVE7"/>
<evidence type="ECO:0000313" key="18">
    <source>
        <dbReference type="EMBL" id="QDS86595.1"/>
    </source>
</evidence>
<dbReference type="KEGG" id="ruv:EC9_07620"/>
<sequence>MKSVALFLSSSIVLFSLQGCSSTANYQAASLPQQLAAPRTVNANKINMTALAGSIQPADRLTPGDAVIVTIATGIETEKAPEWTIRVAEDGSLNVPLVGPVSVAGMRLTDAEKLLAFESVRRGVYVSPNVTLRMEQRRANQVTVLGAVNKPQTYELPVGASDLMTAISMAEGFSENANTVAQIRHPPGTGARLAALAQTRQVSYPGEAVPPPVPDQFEMDLMRLNEVPQSHLQLVDGSVVMISEKPERFVNVTGLVRQSDMILMPKDGDMRLLDAISQAGGLSESLANKVKIIRKRPDDSEVVIEASIRDAKKGGAANLRLAPNDLVSVEETPLTYTLGTIKTFIRFGFSSAVPGI</sequence>
<evidence type="ECO:0000256" key="9">
    <source>
        <dbReference type="ARBA" id="ARBA00023065"/>
    </source>
</evidence>
<dbReference type="GO" id="GO:0015159">
    <property type="term" value="F:polysaccharide transmembrane transporter activity"/>
    <property type="evidence" value="ECO:0007669"/>
    <property type="project" value="InterPro"/>
</dbReference>
<evidence type="ECO:0000256" key="5">
    <source>
        <dbReference type="ARBA" id="ARBA00022597"/>
    </source>
</evidence>
<evidence type="ECO:0000259" key="15">
    <source>
        <dbReference type="Pfam" id="PF02563"/>
    </source>
</evidence>
<keyword evidence="7" id="KW-0732">Signal</keyword>
<evidence type="ECO:0000256" key="13">
    <source>
        <dbReference type="ARBA" id="ARBA00023237"/>
    </source>
</evidence>
<keyword evidence="3" id="KW-0813">Transport</keyword>
<dbReference type="Pfam" id="PF10531">
    <property type="entry name" value="SLBB"/>
    <property type="match status" value="1"/>
</dbReference>
<evidence type="ECO:0000256" key="6">
    <source>
        <dbReference type="ARBA" id="ARBA00022692"/>
    </source>
</evidence>
<evidence type="ECO:0000256" key="8">
    <source>
        <dbReference type="ARBA" id="ARBA00023047"/>
    </source>
</evidence>
<keyword evidence="5" id="KW-0762">Sugar transport</keyword>
<evidence type="ECO:0000256" key="10">
    <source>
        <dbReference type="ARBA" id="ARBA00023114"/>
    </source>
</evidence>
<keyword evidence="14" id="KW-0449">Lipoprotein</keyword>
<keyword evidence="13" id="KW-0998">Cell outer membrane</keyword>
<keyword evidence="19" id="KW-1185">Reference proteome</keyword>
<evidence type="ECO:0000259" key="16">
    <source>
        <dbReference type="Pfam" id="PF10531"/>
    </source>
</evidence>
<evidence type="ECO:0000256" key="14">
    <source>
        <dbReference type="ARBA" id="ARBA00023288"/>
    </source>
</evidence>
<dbReference type="GO" id="GO:0009279">
    <property type="term" value="C:cell outer membrane"/>
    <property type="evidence" value="ECO:0007669"/>
    <property type="project" value="UniProtKB-SubCell"/>
</dbReference>